<dbReference type="GeneID" id="39986244"/>
<feature type="compositionally biased region" description="Basic and acidic residues" evidence="1">
    <location>
        <begin position="2107"/>
        <end position="2117"/>
    </location>
</feature>
<feature type="compositionally biased region" description="Low complexity" evidence="1">
    <location>
        <begin position="1826"/>
        <end position="1840"/>
    </location>
</feature>
<feature type="region of interest" description="Disordered" evidence="1">
    <location>
        <begin position="1471"/>
        <end position="1499"/>
    </location>
</feature>
<feature type="domain" description="DUF7623" evidence="2">
    <location>
        <begin position="533"/>
        <end position="596"/>
    </location>
</feature>
<dbReference type="PANTHER" id="PTHR14596">
    <property type="entry name" value="ZINC FINGER PROTEIN"/>
    <property type="match status" value="1"/>
</dbReference>
<accession>A0A1X0NTQ6</accession>
<proteinExistence type="predicted"/>
<feature type="non-terminal residue" evidence="3">
    <location>
        <position position="1"/>
    </location>
</feature>
<feature type="compositionally biased region" description="Polar residues" evidence="1">
    <location>
        <begin position="1471"/>
        <end position="1484"/>
    </location>
</feature>
<feature type="compositionally biased region" description="Basic and acidic residues" evidence="1">
    <location>
        <begin position="2153"/>
        <end position="2175"/>
    </location>
</feature>
<dbReference type="PANTHER" id="PTHR14596:SF72">
    <property type="entry name" value="ZINC FINGER PROTEIN MSN2-RELATED"/>
    <property type="match status" value="1"/>
</dbReference>
<feature type="region of interest" description="Disordered" evidence="1">
    <location>
        <begin position="1651"/>
        <end position="1683"/>
    </location>
</feature>
<dbReference type="Pfam" id="PF24610">
    <property type="entry name" value="DUF7623"/>
    <property type="match status" value="3"/>
</dbReference>
<feature type="compositionally biased region" description="Polar residues" evidence="1">
    <location>
        <begin position="1998"/>
        <end position="2010"/>
    </location>
</feature>
<feature type="region of interest" description="Disordered" evidence="1">
    <location>
        <begin position="1825"/>
        <end position="1845"/>
    </location>
</feature>
<dbReference type="OrthoDB" id="250115at2759"/>
<dbReference type="RefSeq" id="XP_028882160.1">
    <property type="nucleotide sequence ID" value="XM_029026464.1"/>
</dbReference>
<gene>
    <name evidence="3" type="ORF">TM35_000181510</name>
</gene>
<feature type="compositionally biased region" description="Basic residues" evidence="1">
    <location>
        <begin position="1195"/>
        <end position="1208"/>
    </location>
</feature>
<dbReference type="Proteomes" id="UP000192257">
    <property type="component" value="Unassembled WGS sequence"/>
</dbReference>
<feature type="compositionally biased region" description="Basic and acidic residues" evidence="1">
    <location>
        <begin position="1231"/>
        <end position="1249"/>
    </location>
</feature>
<feature type="compositionally biased region" description="Low complexity" evidence="1">
    <location>
        <begin position="2025"/>
        <end position="2049"/>
    </location>
</feature>
<evidence type="ECO:0000259" key="2">
    <source>
        <dbReference type="Pfam" id="PF24610"/>
    </source>
</evidence>
<organism evidence="3 4">
    <name type="scientific">Trypanosoma theileri</name>
    <dbReference type="NCBI Taxonomy" id="67003"/>
    <lineage>
        <taxon>Eukaryota</taxon>
        <taxon>Discoba</taxon>
        <taxon>Euglenozoa</taxon>
        <taxon>Kinetoplastea</taxon>
        <taxon>Metakinetoplastina</taxon>
        <taxon>Trypanosomatida</taxon>
        <taxon>Trypanosomatidae</taxon>
        <taxon>Trypanosoma</taxon>
    </lineage>
</organism>
<evidence type="ECO:0000313" key="4">
    <source>
        <dbReference type="Proteomes" id="UP000192257"/>
    </source>
</evidence>
<dbReference type="GO" id="GO:0042594">
    <property type="term" value="P:response to starvation"/>
    <property type="evidence" value="ECO:0007669"/>
    <property type="project" value="TreeGrafter"/>
</dbReference>
<feature type="domain" description="DUF7623" evidence="2">
    <location>
        <begin position="689"/>
        <end position="750"/>
    </location>
</feature>
<dbReference type="VEuPathDB" id="TriTrypDB:TM35_000181510"/>
<feature type="region of interest" description="Disordered" evidence="1">
    <location>
        <begin position="1988"/>
        <end position="2187"/>
    </location>
</feature>
<dbReference type="GO" id="GO:0005634">
    <property type="term" value="C:nucleus"/>
    <property type="evidence" value="ECO:0007669"/>
    <property type="project" value="TreeGrafter"/>
</dbReference>
<feature type="compositionally biased region" description="Basic and acidic residues" evidence="1">
    <location>
        <begin position="1292"/>
        <end position="1318"/>
    </location>
</feature>
<dbReference type="STRING" id="67003.A0A1X0NTQ6"/>
<evidence type="ECO:0000313" key="3">
    <source>
        <dbReference type="EMBL" id="ORC88094.1"/>
    </source>
</evidence>
<dbReference type="GO" id="GO:0000987">
    <property type="term" value="F:cis-regulatory region sequence-specific DNA binding"/>
    <property type="evidence" value="ECO:0007669"/>
    <property type="project" value="TreeGrafter"/>
</dbReference>
<dbReference type="InterPro" id="IPR056040">
    <property type="entry name" value="DUF7623"/>
</dbReference>
<keyword evidence="4" id="KW-1185">Reference proteome</keyword>
<feature type="compositionally biased region" description="Low complexity" evidence="1">
    <location>
        <begin position="1393"/>
        <end position="1415"/>
    </location>
</feature>
<dbReference type="GO" id="GO:0000981">
    <property type="term" value="F:DNA-binding transcription factor activity, RNA polymerase II-specific"/>
    <property type="evidence" value="ECO:0007669"/>
    <property type="project" value="TreeGrafter"/>
</dbReference>
<feature type="domain" description="DUF7623" evidence="2">
    <location>
        <begin position="620"/>
        <end position="676"/>
    </location>
</feature>
<dbReference type="EMBL" id="NBCO01000018">
    <property type="protein sequence ID" value="ORC88094.1"/>
    <property type="molecule type" value="Genomic_DNA"/>
</dbReference>
<feature type="region of interest" description="Disordered" evidence="1">
    <location>
        <begin position="1171"/>
        <end position="1217"/>
    </location>
</feature>
<sequence length="2187" mass="248230">EKREAMASEPHRNREALAEVESQLRDRASRVAAMKKAVDALRADENEAVRARNPYLETNEVRSMPLRLLGLEDDHRAKLLRRRRQRLLTSEGRTSVEEVDLQLRENCLNLARKVCSDEDELRKEFGVAGYLQPMSGSFLYELNVTEDDRVALLAERAEQLLQADGEDCLKDVTAVRADIQARVNCLMECFLSAERQFAEELSELRAEFPMCSRDINPAVRSDDLFLVLQQAREEALSIDCVNVDTVSTIEKEQFARSVALVSDERCVLTALEKYCRAERELRRARMSRKTGPYVEQLSQEKDVTQYKHRLWRSRLNRRRVPAMLLFGVLDDEDVSTADEELCISAKGVNTLTAENSYYLYLQNCKKQKELEKSVPAVRCINEMIKIRLKQLVSDAAQAQRAERRVSDSLHHKYPFIRTSLETISQLHLNIEQDALFMQLIKERQKLQEPPKELLERYPFLSATINGVPITQLGLEEDPVFMKLAAEREDLIGPLRKTMRLVKLKEEEIREHCNLLISKAVEEEAELHRKWPYLDHLPVDVPLRELHLESYPEFTALLARHAAVCSEPERAGGAEAKRLEKAMHDLAGKIAEDVAEARHRGLVEAENLHEKYPFIPEEPAPGVALVEVGVHEDPTFCTLANELEDLRTDPVKNAERIAAMENAVCARALELAAMKLHATEEECHKYPFLSKRVDGVLLSDLHLADDTVFQELVEKREAMASEPHRNREALAEVESQLRDRASRVAAMKKAVDALRADEDEAVRARNPYLETNEVRTVPLRFLSFMGDAKFREYYRKRVVALSGETIDWEIVRIYDDLLQERVHDIASNELMRCEKVCNSFQQRGLSGNAIGTLLGCLYWNSNEIVEEILQSNASGINLKSQVNRQGVALAEVERSIAVEVDSLRLSYPMCIRDINHAVSFDENFQILETDRQALLNKFLNVKPIESVEKDERKRSIELLDDDRCVVIAAEACQTSKNKRLEDLSKDELIARWRHSLLSQRSRRRVVTFIDIAEEEVGRERRRLPAFQRKKKRTSSNSYSNLSFREVPDNVYMEIKEKNVDLGSSMNSNRTSRIFSEGTSRCDYPGNVELDENTPESPNKMRRTLLLRRLRAHRPSAGLSVDAIPDLIAYQIAEDGTISQIGGESGTSLLPITQVDSSCLQSGDGTSVLPASPLGLLDDVSPLRPGVSSNKDEKRKSLLPKKKSKVRHGKGSSISQCNMSEIPYIQAGEVVERGTESLDHHSKDSRGRTELQKQQQQEKMLRRLSGSSRTQRKHRKSANTSLTMSAVPDLEGMYVKDEEAESPPKRRQERGVQKAPEIKTKTRRMGTAREKENLTALTEEPEISFEPVQEQPKDDQTKSPMSAVFARNMMNDARHHDLSISALPHPLVPVPPSVLTPVEKKTTTTTTTTTGTMPSTTAEESLAMGATRQRPAKRPSGKKRRVKSNERRGTLTISQLEDLGAGEIHDTMESELSNARRVNSLSSPGDSSPDKLRSSRRLRGFSRPHELISQVEDNEVSCIQDDVDTKPTTIVNRRRCSFSTSSIIPLDRREERELERERRFISQILSKARPHMSRNTTEEEIESDPAAMALIFKHEDLSQIYTMRRVPIATAYMKEIEDAIIQRIIDLSREAILPGASLRGRGLRQARRQELAKRAAATASSSSKVDTTNNNNNNNNKSYNESDKPMFDVNNPLCVPQPWAHISDEELGQNEELHNLLDARNRGRGKEVEPFLREWAKKKEKENEEIFNEYPFLPPLPHGVPLSEIGFIQDDEFKRCLAVYALNHDDEKIKKEMCDIVNYMAKERAQLRNRSRSKQVSFVRRVRAACNAASPTGPGPSGASSPYDDDAAERPRRFSAKYSDGADKLPNFRDEQHYIQFVTQCKSDSIRLLKRLMVRMKKEQTADIPLSIEDIETFRYFFDAVDVGNFGVLNRNDFVDFVMLTLCESLSMTRREVEQLTFPNTPVDRLPRVVDFSDLSKFYKSLALSEVKKQDSRFPEETPWSVNTQLTNTRPAQASKHIIGSNTEGQNNNKNNTNTNNNGTNNTNTNNGTNKRGQSVDAAPRSVGFGAGAWNKSTPLPEIPSHLRRHTHAPNPVNEPIRPLLPQRPATSSKREGRKEEKMMLSPRHLPHALPPLPQIVGSSDVPVHREAWVGSRGSSEEQKESGNGNSEEKVIKREEEQGQEGNYKNEKQ</sequence>
<evidence type="ECO:0000256" key="1">
    <source>
        <dbReference type="SAM" id="MobiDB-lite"/>
    </source>
</evidence>
<name>A0A1X0NTQ6_9TRYP</name>
<feature type="compositionally biased region" description="Basic residues" evidence="1">
    <location>
        <begin position="1428"/>
        <end position="1440"/>
    </location>
</feature>
<feature type="compositionally biased region" description="Low complexity" evidence="1">
    <location>
        <begin position="1653"/>
        <end position="1674"/>
    </location>
</feature>
<feature type="region of interest" description="Disordered" evidence="1">
    <location>
        <begin position="1231"/>
        <end position="1357"/>
    </location>
</feature>
<protein>
    <recommendedName>
        <fullName evidence="2">DUF7623 domain-containing protein</fullName>
    </recommendedName>
</protein>
<feature type="region of interest" description="Disordered" evidence="1">
    <location>
        <begin position="1"/>
        <end position="21"/>
    </location>
</feature>
<reference evidence="3 4" key="1">
    <citation type="submission" date="2017-03" db="EMBL/GenBank/DDBJ databases">
        <title>An alternative strategy for trypanosome survival in the mammalian bloodstream revealed through genome and transcriptome analysis of the ubiquitous bovine parasite Trypanosoma (Megatrypanum) theileri.</title>
        <authorList>
            <person name="Kelly S."/>
            <person name="Ivens A."/>
            <person name="Mott A."/>
            <person name="O'Neill E."/>
            <person name="Emms D."/>
            <person name="Macleod O."/>
            <person name="Voorheis P."/>
            <person name="Matthews J."/>
            <person name="Matthews K."/>
            <person name="Carrington M."/>
        </authorList>
    </citation>
    <scope>NUCLEOTIDE SEQUENCE [LARGE SCALE GENOMIC DNA]</scope>
    <source>
        <strain evidence="3">Edinburgh</strain>
    </source>
</reference>
<comment type="caution">
    <text evidence="3">The sequence shown here is derived from an EMBL/GenBank/DDBJ whole genome shotgun (WGS) entry which is preliminary data.</text>
</comment>
<feature type="region of interest" description="Disordered" evidence="1">
    <location>
        <begin position="1389"/>
        <end position="1449"/>
    </location>
</feature>